<dbReference type="RefSeq" id="WP_055394920.1">
    <property type="nucleotide sequence ID" value="NZ_LCTZ01000002.1"/>
</dbReference>
<dbReference type="OrthoDB" id="5496149at2"/>
<keyword evidence="2" id="KW-1185">Reference proteome</keyword>
<evidence type="ECO:0000313" key="1">
    <source>
        <dbReference type="EMBL" id="KQC30245.1"/>
    </source>
</evidence>
<evidence type="ECO:0000313" key="2">
    <source>
        <dbReference type="Proteomes" id="UP000050827"/>
    </source>
</evidence>
<dbReference type="AlphaFoldDB" id="A0A0Q0XMK0"/>
<dbReference type="STRING" id="346185.AAY42_10435"/>
<proteinExistence type="predicted"/>
<reference evidence="1 2" key="1">
    <citation type="submission" date="2015-04" db="EMBL/GenBank/DDBJ databases">
        <title>Complete genome of flavobacterium.</title>
        <authorList>
            <person name="Kwon Y.M."/>
            <person name="Kim S.-J."/>
        </authorList>
    </citation>
    <scope>NUCLEOTIDE SEQUENCE [LARGE SCALE GENOMIC DNA]</scope>
    <source>
        <strain evidence="1 2">DK169</strain>
    </source>
</reference>
<comment type="caution">
    <text evidence="1">The sequence shown here is derived from an EMBL/GenBank/DDBJ whole genome shotgun (WGS) entry which is preliminary data.</text>
</comment>
<dbReference type="Proteomes" id="UP000050827">
    <property type="component" value="Unassembled WGS sequence"/>
</dbReference>
<organism evidence="1 2">
    <name type="scientific">Flagellimonas eckloniae</name>
    <dbReference type="NCBI Taxonomy" id="346185"/>
    <lineage>
        <taxon>Bacteria</taxon>
        <taxon>Pseudomonadati</taxon>
        <taxon>Bacteroidota</taxon>
        <taxon>Flavobacteriia</taxon>
        <taxon>Flavobacteriales</taxon>
        <taxon>Flavobacteriaceae</taxon>
        <taxon>Flagellimonas</taxon>
    </lineage>
</organism>
<gene>
    <name evidence="1" type="ORF">AAY42_10435</name>
</gene>
<protein>
    <submittedName>
        <fullName evidence="1">Uncharacterized protein</fullName>
    </submittedName>
</protein>
<accession>A0A0Q0XMK0</accession>
<name>A0A0Q0XMK0_9FLAO</name>
<dbReference type="EMBL" id="LCTZ01000002">
    <property type="protein sequence ID" value="KQC30245.1"/>
    <property type="molecule type" value="Genomic_DNA"/>
</dbReference>
<sequence length="421" mass="49070">MRTTLFTFFLGLTLFNSCITINKDPENENKPYYEEEERYLDEEYDIINENEPFEEPNFENEEGFDEEIHQHNPKKNGFFDDFGERGMKIHEFRDARTGLVVNSTEYPVSWKVISKPTYIIDQKLPVFLIQTTGPNNLKSFNTPMKVHISYQNPQTYQFMQNSSVARLHRSMVSNQQILKEEVATRMQKTGFKFVKNIRLYKTENYLKGKIRTESNGQVQVDLLATVWENNKGQKALVSVGKIYMQQPLSFIDTMTMWMYSTDYTFIDAGHFDETIAAFENALINSKENPKWKQYVAQLSQQRTQIAAQKARTGRINRERAFAAHQRKMKGIWAAQDANHTSFMNRNFGSGSSTSQRDFVNMINEEETVYNPLDGKNYQVNAFSTQNWMDSDGNLIQNDDLFYTPNGDINLNNREWVNVNGN</sequence>